<dbReference type="Proteomes" id="UP000823775">
    <property type="component" value="Unassembled WGS sequence"/>
</dbReference>
<comment type="caution">
    <text evidence="2">The sequence shown here is derived from an EMBL/GenBank/DDBJ whole genome shotgun (WGS) entry which is preliminary data.</text>
</comment>
<protein>
    <submittedName>
        <fullName evidence="2">Uncharacterized protein</fullName>
    </submittedName>
</protein>
<gene>
    <name evidence="2" type="ORF">HAX54_000042</name>
</gene>
<evidence type="ECO:0000256" key="1">
    <source>
        <dbReference type="SAM" id="MobiDB-lite"/>
    </source>
</evidence>
<evidence type="ECO:0000313" key="3">
    <source>
        <dbReference type="Proteomes" id="UP000823775"/>
    </source>
</evidence>
<organism evidence="2 3">
    <name type="scientific">Datura stramonium</name>
    <name type="common">Jimsonweed</name>
    <name type="synonym">Common thornapple</name>
    <dbReference type="NCBI Taxonomy" id="4076"/>
    <lineage>
        <taxon>Eukaryota</taxon>
        <taxon>Viridiplantae</taxon>
        <taxon>Streptophyta</taxon>
        <taxon>Embryophyta</taxon>
        <taxon>Tracheophyta</taxon>
        <taxon>Spermatophyta</taxon>
        <taxon>Magnoliopsida</taxon>
        <taxon>eudicotyledons</taxon>
        <taxon>Gunneridae</taxon>
        <taxon>Pentapetalae</taxon>
        <taxon>asterids</taxon>
        <taxon>lamiids</taxon>
        <taxon>Solanales</taxon>
        <taxon>Solanaceae</taxon>
        <taxon>Solanoideae</taxon>
        <taxon>Datureae</taxon>
        <taxon>Datura</taxon>
    </lineage>
</organism>
<feature type="non-terminal residue" evidence="2">
    <location>
        <position position="1"/>
    </location>
</feature>
<proteinExistence type="predicted"/>
<sequence>RVASVAELQRIRKQATLRDEGHDAEALLPDEPRVATFFAERQRSCKSGSSPCGAPRCGARKARHG</sequence>
<keyword evidence="3" id="KW-1185">Reference proteome</keyword>
<accession>A0ABS8RFQ1</accession>
<name>A0ABS8RFQ1_DATST</name>
<dbReference type="EMBL" id="JACEIK010000001">
    <property type="protein sequence ID" value="MCD7445804.1"/>
    <property type="molecule type" value="Genomic_DNA"/>
</dbReference>
<feature type="region of interest" description="Disordered" evidence="1">
    <location>
        <begin position="44"/>
        <end position="65"/>
    </location>
</feature>
<evidence type="ECO:0000313" key="2">
    <source>
        <dbReference type="EMBL" id="MCD7445804.1"/>
    </source>
</evidence>
<reference evidence="2 3" key="1">
    <citation type="journal article" date="2021" name="BMC Genomics">
        <title>Datura genome reveals duplications of psychoactive alkaloid biosynthetic genes and high mutation rate following tissue culture.</title>
        <authorList>
            <person name="Rajewski A."/>
            <person name="Carter-House D."/>
            <person name="Stajich J."/>
            <person name="Litt A."/>
        </authorList>
    </citation>
    <scope>NUCLEOTIDE SEQUENCE [LARGE SCALE GENOMIC DNA]</scope>
    <source>
        <strain evidence="2">AR-01</strain>
    </source>
</reference>